<feature type="non-terminal residue" evidence="3">
    <location>
        <position position="283"/>
    </location>
</feature>
<dbReference type="SUPFAM" id="SSF56747">
    <property type="entry name" value="Prim-pol domain"/>
    <property type="match status" value="1"/>
</dbReference>
<organism evidence="3">
    <name type="scientific">marine sediment metagenome</name>
    <dbReference type="NCBI Taxonomy" id="412755"/>
    <lineage>
        <taxon>unclassified sequences</taxon>
        <taxon>metagenomes</taxon>
        <taxon>ecological metagenomes</taxon>
    </lineage>
</organism>
<name>A0A0F9G2N5_9ZZZZ</name>
<dbReference type="CDD" id="cd04859">
    <property type="entry name" value="Prim_Pol"/>
    <property type="match status" value="1"/>
</dbReference>
<gene>
    <name evidence="3" type="ORF">LCGC14_2233350</name>
</gene>
<dbReference type="InterPro" id="IPR015330">
    <property type="entry name" value="DNA_primase/pol_bifunc_N"/>
</dbReference>
<evidence type="ECO:0000313" key="3">
    <source>
        <dbReference type="EMBL" id="KKL57642.1"/>
    </source>
</evidence>
<dbReference type="GO" id="GO:0016787">
    <property type="term" value="F:hydrolase activity"/>
    <property type="evidence" value="ECO:0007669"/>
    <property type="project" value="UniProtKB-KW"/>
</dbReference>
<dbReference type="InterPro" id="IPR051620">
    <property type="entry name" value="ORF904-like_C"/>
</dbReference>
<evidence type="ECO:0000256" key="1">
    <source>
        <dbReference type="ARBA" id="ARBA00022801"/>
    </source>
</evidence>
<dbReference type="Gene3D" id="3.30.720.160">
    <property type="entry name" value="Bifunctional DNA primase/polymerase, N-terminal"/>
    <property type="match status" value="1"/>
</dbReference>
<dbReference type="SMART" id="SM00943">
    <property type="entry name" value="Prim-Pol"/>
    <property type="match status" value="1"/>
</dbReference>
<dbReference type="AlphaFoldDB" id="A0A0F9G2N5"/>
<protein>
    <recommendedName>
        <fullName evidence="2">DNA primase/polymerase bifunctional N-terminal domain-containing protein</fullName>
    </recommendedName>
</protein>
<reference evidence="3" key="1">
    <citation type="journal article" date="2015" name="Nature">
        <title>Complex archaea that bridge the gap between prokaryotes and eukaryotes.</title>
        <authorList>
            <person name="Spang A."/>
            <person name="Saw J.H."/>
            <person name="Jorgensen S.L."/>
            <person name="Zaremba-Niedzwiedzka K."/>
            <person name="Martijn J."/>
            <person name="Lind A.E."/>
            <person name="van Eijk R."/>
            <person name="Schleper C."/>
            <person name="Guy L."/>
            <person name="Ettema T.J."/>
        </authorList>
    </citation>
    <scope>NUCLEOTIDE SEQUENCE</scope>
</reference>
<comment type="caution">
    <text evidence="3">The sequence shown here is derived from an EMBL/GenBank/DDBJ whole genome shotgun (WGS) entry which is preliminary data.</text>
</comment>
<keyword evidence="1" id="KW-0378">Hydrolase</keyword>
<evidence type="ECO:0000259" key="2">
    <source>
        <dbReference type="SMART" id="SM00943"/>
    </source>
</evidence>
<feature type="domain" description="DNA primase/polymerase bifunctional N-terminal" evidence="2">
    <location>
        <begin position="5"/>
        <end position="162"/>
    </location>
</feature>
<proteinExistence type="predicted"/>
<dbReference type="PANTHER" id="PTHR35372:SF2">
    <property type="entry name" value="SF3 HELICASE DOMAIN-CONTAINING PROTEIN"/>
    <property type="match status" value="1"/>
</dbReference>
<dbReference type="PANTHER" id="PTHR35372">
    <property type="entry name" value="ATP BINDING PROTEIN-RELATED"/>
    <property type="match status" value="1"/>
</dbReference>
<accession>A0A0F9G2N5</accession>
<dbReference type="Pfam" id="PF09250">
    <property type="entry name" value="Prim-Pol"/>
    <property type="match status" value="1"/>
</dbReference>
<dbReference type="EMBL" id="LAZR01030095">
    <property type="protein sequence ID" value="KKL57642.1"/>
    <property type="molecule type" value="Genomic_DNA"/>
</dbReference>
<sequence length="283" mass="30190">MLTWALFYASIGWPVFPVTPASKTPSTRHGFKDATTDEAQIRVWWEARPDLNIGIACGKDAGFVVLDVDPRNGGAIALDALISEHGQFPPTVTAQTGGGGQHYLFALPEGRLRRTLCEGVDVQGNGKYIVVAPSVHPDGGRYTWLEAPDADHMELPALPQWALDMIVKPEPASTDVPSGSSAPADAGSGFTSWADILEPHGWVAVAADGDETYWRRPGKNEGISATTNYNGNDALIVFTTSTDFEGGAGYRKVDALAILKYGGDYPPAYAELNLLAPRSAPPP</sequence>